<feature type="domain" description="AB hydrolase-1" evidence="1">
    <location>
        <begin position="27"/>
        <end position="275"/>
    </location>
</feature>
<dbReference type="InterPro" id="IPR000073">
    <property type="entry name" value="AB_hydrolase_1"/>
</dbReference>
<protein>
    <submittedName>
        <fullName evidence="2">Alpha/beta hydrolase</fullName>
    </submittedName>
</protein>
<sequence length="299" mass="31742">MADHRFRLHTGRHIGVSAAGDPLSRRLVVFCHPTPGSGGFDPNPIVTNRWGVHLLAVDRPGYGASDPWPSGVAPSIQGFAEDIFEYVSRSESIAMNVEHTDFGRIGVIGWGTGGAVALSLAAQHPDKVDRLVIVGAASPDASGNGRGPGNALEGADVGRNTSVDALAESLRDRLPFTTDTLGVDDDDPAFAMLGLEGRVQRMLQDAQAQEAAGVATDLLALRDDSWADDLSSITAETIIVYGDGDPMSDSEDASVFGKRIPGARRARVQDTGRLVIASAWRQLLEHVAPDHGRVPEEIR</sequence>
<keyword evidence="3" id="KW-1185">Reference proteome</keyword>
<dbReference type="GO" id="GO:0016787">
    <property type="term" value="F:hydrolase activity"/>
    <property type="evidence" value="ECO:0007669"/>
    <property type="project" value="UniProtKB-KW"/>
</dbReference>
<dbReference type="InterPro" id="IPR029058">
    <property type="entry name" value="AB_hydrolase_fold"/>
</dbReference>
<dbReference type="OrthoDB" id="3519228at2"/>
<accession>A0A4S4FFW1</accession>
<organism evidence="2 3">
    <name type="scientific">Orlajensenia flava</name>
    <dbReference type="NCBI Taxonomy" id="2565934"/>
    <lineage>
        <taxon>Bacteria</taxon>
        <taxon>Bacillati</taxon>
        <taxon>Actinomycetota</taxon>
        <taxon>Actinomycetes</taxon>
        <taxon>Micrococcales</taxon>
        <taxon>Microbacteriaceae</taxon>
        <taxon>Orlajensenia</taxon>
    </lineage>
</organism>
<dbReference type="Pfam" id="PF00561">
    <property type="entry name" value="Abhydrolase_1"/>
    <property type="match status" value="1"/>
</dbReference>
<dbReference type="PANTHER" id="PTHR43798:SF33">
    <property type="entry name" value="HYDROLASE, PUTATIVE (AFU_ORTHOLOGUE AFUA_2G14860)-RELATED"/>
    <property type="match status" value="1"/>
</dbReference>
<comment type="caution">
    <text evidence="2">The sequence shown here is derived from an EMBL/GenBank/DDBJ whole genome shotgun (WGS) entry which is preliminary data.</text>
</comment>
<evidence type="ECO:0000259" key="1">
    <source>
        <dbReference type="Pfam" id="PF00561"/>
    </source>
</evidence>
<dbReference type="Gene3D" id="3.40.50.1820">
    <property type="entry name" value="alpha/beta hydrolase"/>
    <property type="match status" value="1"/>
</dbReference>
<evidence type="ECO:0000313" key="3">
    <source>
        <dbReference type="Proteomes" id="UP000307380"/>
    </source>
</evidence>
<dbReference type="RefSeq" id="WP_136425499.1">
    <property type="nucleotide sequence ID" value="NZ_OZ241748.1"/>
</dbReference>
<dbReference type="InterPro" id="IPR050266">
    <property type="entry name" value="AB_hydrolase_sf"/>
</dbReference>
<dbReference type="PANTHER" id="PTHR43798">
    <property type="entry name" value="MONOACYLGLYCEROL LIPASE"/>
    <property type="match status" value="1"/>
</dbReference>
<dbReference type="AlphaFoldDB" id="A0A4S4FFW1"/>
<gene>
    <name evidence="2" type="ORF">E6C70_15970</name>
</gene>
<name>A0A4S4FFW1_9MICO</name>
<dbReference type="SUPFAM" id="SSF53474">
    <property type="entry name" value="alpha/beta-Hydrolases"/>
    <property type="match status" value="1"/>
</dbReference>
<reference evidence="2 3" key="1">
    <citation type="submission" date="2019-04" db="EMBL/GenBank/DDBJ databases">
        <authorList>
            <person name="Jiang L."/>
        </authorList>
    </citation>
    <scope>NUCLEOTIDE SEQUENCE [LARGE SCALE GENOMIC DNA]</scope>
    <source>
        <strain evidence="2 3">YIM 131861</strain>
    </source>
</reference>
<keyword evidence="2" id="KW-0378">Hydrolase</keyword>
<evidence type="ECO:0000313" key="2">
    <source>
        <dbReference type="EMBL" id="THG29110.1"/>
    </source>
</evidence>
<dbReference type="GO" id="GO:0016020">
    <property type="term" value="C:membrane"/>
    <property type="evidence" value="ECO:0007669"/>
    <property type="project" value="TreeGrafter"/>
</dbReference>
<dbReference type="Proteomes" id="UP000307380">
    <property type="component" value="Unassembled WGS sequence"/>
</dbReference>
<proteinExistence type="predicted"/>
<dbReference type="EMBL" id="SSSN01000015">
    <property type="protein sequence ID" value="THG29110.1"/>
    <property type="molecule type" value="Genomic_DNA"/>
</dbReference>